<protein>
    <submittedName>
        <fullName evidence="1">Uncharacterized protein</fullName>
    </submittedName>
</protein>
<reference evidence="1" key="1">
    <citation type="journal article" date="2014" name="Front. Microbiol.">
        <title>High frequency of phylogenetically diverse reductive dehalogenase-homologous genes in deep subseafloor sedimentary metagenomes.</title>
        <authorList>
            <person name="Kawai M."/>
            <person name="Futagami T."/>
            <person name="Toyoda A."/>
            <person name="Takaki Y."/>
            <person name="Nishi S."/>
            <person name="Hori S."/>
            <person name="Arai W."/>
            <person name="Tsubouchi T."/>
            <person name="Morono Y."/>
            <person name="Uchiyama I."/>
            <person name="Ito T."/>
            <person name="Fujiyama A."/>
            <person name="Inagaki F."/>
            <person name="Takami H."/>
        </authorList>
    </citation>
    <scope>NUCLEOTIDE SEQUENCE</scope>
    <source>
        <strain evidence="1">Expedition CK06-06</strain>
    </source>
</reference>
<sequence>MVILTEETKLKRERFIQQIFDEICDVSKYSTFYSHVFCKIACLGLQGKAKKENLFGNGNWSNPENRNEILEIIRRFLIKYIK</sequence>
<evidence type="ECO:0000313" key="1">
    <source>
        <dbReference type="EMBL" id="GAH33634.1"/>
    </source>
</evidence>
<name>X1FWD1_9ZZZZ</name>
<gene>
    <name evidence="1" type="ORF">S03H2_22064</name>
</gene>
<dbReference type="EMBL" id="BARU01011821">
    <property type="protein sequence ID" value="GAH33634.1"/>
    <property type="molecule type" value="Genomic_DNA"/>
</dbReference>
<accession>X1FWD1</accession>
<comment type="caution">
    <text evidence="1">The sequence shown here is derived from an EMBL/GenBank/DDBJ whole genome shotgun (WGS) entry which is preliminary data.</text>
</comment>
<organism evidence="1">
    <name type="scientific">marine sediment metagenome</name>
    <dbReference type="NCBI Taxonomy" id="412755"/>
    <lineage>
        <taxon>unclassified sequences</taxon>
        <taxon>metagenomes</taxon>
        <taxon>ecological metagenomes</taxon>
    </lineage>
</organism>
<proteinExistence type="predicted"/>
<dbReference type="AlphaFoldDB" id="X1FWD1"/>